<dbReference type="SUPFAM" id="SSF56281">
    <property type="entry name" value="Metallo-hydrolase/oxidoreductase"/>
    <property type="match status" value="1"/>
</dbReference>
<name>A0A9X3MP66_9ACTN</name>
<dbReference type="EMBL" id="JAPDOD010000003">
    <property type="protein sequence ID" value="MDA0159834.1"/>
    <property type="molecule type" value="Genomic_DNA"/>
</dbReference>
<proteinExistence type="predicted"/>
<sequence>MATVAEVAPGIHRIESDLGPRLMAQYVLIGSERTVLIDTGLASTPEPVLFPALTELGLVDGPDLVVISHADVDHSGGNAALRDRYPHARFACHAADRAWVESADAMLEGNYLWYDAYGFGPSAEDRAFLAAELGADAPIDETLAGGDVLDLGDGWRLDVLHLPGHTPGHIGLWDPRSGSALVIDAILDRGVRDRAGTLLIPPRVYDTAGYAATIARVAALAPERLLTAHFDVLEGDAVGAFLERSLAQDEGVAAAVRDGLAGGERDLWALTDSADRRLGPYPEFTIELAAAVRDHARRQGVEL</sequence>
<gene>
    <name evidence="2" type="ORF">OM076_06140</name>
</gene>
<dbReference type="InterPro" id="IPR036866">
    <property type="entry name" value="RibonucZ/Hydroxyglut_hydro"/>
</dbReference>
<dbReference type="AlphaFoldDB" id="A0A9X3MP66"/>
<protein>
    <submittedName>
        <fullName evidence="2">MBL fold metallo-hydrolase</fullName>
    </submittedName>
</protein>
<dbReference type="PANTHER" id="PTHR42951:SF4">
    <property type="entry name" value="ACYL-COENZYME A THIOESTERASE MBLAC2"/>
    <property type="match status" value="1"/>
</dbReference>
<dbReference type="Gene3D" id="3.60.15.10">
    <property type="entry name" value="Ribonuclease Z/Hydroxyacylglutathione hydrolase-like"/>
    <property type="match status" value="1"/>
</dbReference>
<dbReference type="InterPro" id="IPR050855">
    <property type="entry name" value="NDM-1-like"/>
</dbReference>
<organism evidence="2 3">
    <name type="scientific">Solirubrobacter ginsenosidimutans</name>
    <dbReference type="NCBI Taxonomy" id="490573"/>
    <lineage>
        <taxon>Bacteria</taxon>
        <taxon>Bacillati</taxon>
        <taxon>Actinomycetota</taxon>
        <taxon>Thermoleophilia</taxon>
        <taxon>Solirubrobacterales</taxon>
        <taxon>Solirubrobacteraceae</taxon>
        <taxon>Solirubrobacter</taxon>
    </lineage>
</organism>
<feature type="domain" description="Metallo-beta-lactamase" evidence="1">
    <location>
        <begin position="22"/>
        <end position="229"/>
    </location>
</feature>
<keyword evidence="3" id="KW-1185">Reference proteome</keyword>
<dbReference type="InterPro" id="IPR001279">
    <property type="entry name" value="Metallo-B-lactamas"/>
</dbReference>
<dbReference type="Pfam" id="PF00753">
    <property type="entry name" value="Lactamase_B"/>
    <property type="match status" value="1"/>
</dbReference>
<evidence type="ECO:0000313" key="2">
    <source>
        <dbReference type="EMBL" id="MDA0159834.1"/>
    </source>
</evidence>
<evidence type="ECO:0000313" key="3">
    <source>
        <dbReference type="Proteomes" id="UP001149140"/>
    </source>
</evidence>
<dbReference type="SMART" id="SM00849">
    <property type="entry name" value="Lactamase_B"/>
    <property type="match status" value="1"/>
</dbReference>
<dbReference type="RefSeq" id="WP_270038599.1">
    <property type="nucleotide sequence ID" value="NZ_JAPDOD010000003.1"/>
</dbReference>
<accession>A0A9X3MP66</accession>
<evidence type="ECO:0000259" key="1">
    <source>
        <dbReference type="SMART" id="SM00849"/>
    </source>
</evidence>
<reference evidence="2" key="1">
    <citation type="submission" date="2022-10" db="EMBL/GenBank/DDBJ databases">
        <title>The WGS of Solirubrobacter ginsenosidimutans DSM 21036.</title>
        <authorList>
            <person name="Jiang Z."/>
        </authorList>
    </citation>
    <scope>NUCLEOTIDE SEQUENCE</scope>
    <source>
        <strain evidence="2">DSM 21036</strain>
    </source>
</reference>
<comment type="caution">
    <text evidence="2">The sequence shown here is derived from an EMBL/GenBank/DDBJ whole genome shotgun (WGS) entry which is preliminary data.</text>
</comment>
<dbReference type="PANTHER" id="PTHR42951">
    <property type="entry name" value="METALLO-BETA-LACTAMASE DOMAIN-CONTAINING"/>
    <property type="match status" value="1"/>
</dbReference>
<dbReference type="Proteomes" id="UP001149140">
    <property type="component" value="Unassembled WGS sequence"/>
</dbReference>